<keyword evidence="8 14" id="KW-0862">Zinc</keyword>
<evidence type="ECO:0000256" key="15">
    <source>
        <dbReference type="RuleBase" id="RU364006"/>
    </source>
</evidence>
<organism evidence="17 18">
    <name type="scientific">Dyella japonica A8</name>
    <dbReference type="NCBI Taxonomy" id="1217721"/>
    <lineage>
        <taxon>Bacteria</taxon>
        <taxon>Pseudomonadati</taxon>
        <taxon>Pseudomonadota</taxon>
        <taxon>Gammaproteobacteria</taxon>
        <taxon>Lysobacterales</taxon>
        <taxon>Rhodanobacteraceae</taxon>
        <taxon>Dyella</taxon>
    </lineage>
</organism>
<evidence type="ECO:0000313" key="17">
    <source>
        <dbReference type="EMBL" id="AIF49153.1"/>
    </source>
</evidence>
<dbReference type="Proteomes" id="UP000027987">
    <property type="component" value="Chromosome"/>
</dbReference>
<dbReference type="EMBL" id="CP008884">
    <property type="protein sequence ID" value="AIF49153.1"/>
    <property type="molecule type" value="Genomic_DNA"/>
</dbReference>
<keyword evidence="7 15" id="KW-0378">Hydrolase</keyword>
<evidence type="ECO:0000256" key="3">
    <source>
        <dbReference type="ARBA" id="ARBA00006576"/>
    </source>
</evidence>
<dbReference type="InterPro" id="IPR006262">
    <property type="entry name" value="Cyt_deam_tetra"/>
</dbReference>
<dbReference type="PANTHER" id="PTHR11644">
    <property type="entry name" value="CYTIDINE DEAMINASE"/>
    <property type="match status" value="1"/>
</dbReference>
<dbReference type="GO" id="GO:0042802">
    <property type="term" value="F:identical protein binding"/>
    <property type="evidence" value="ECO:0007669"/>
    <property type="project" value="UniProtKB-ARBA"/>
</dbReference>
<feature type="binding site" evidence="13">
    <location>
        <begin position="46"/>
        <end position="52"/>
    </location>
    <ligand>
        <name>substrate</name>
    </ligand>
</feature>
<name>A0A075KAB8_9GAMM</name>
<dbReference type="InterPro" id="IPR016192">
    <property type="entry name" value="APOBEC/CMP_deaminase_Zn-bd"/>
</dbReference>
<dbReference type="CDD" id="cd01283">
    <property type="entry name" value="cytidine_deaminase"/>
    <property type="match status" value="1"/>
</dbReference>
<dbReference type="OrthoDB" id="9795347at2"/>
<gene>
    <name evidence="17" type="ORF">HY57_18830</name>
</gene>
<keyword evidence="6 14" id="KW-0479">Metal-binding</keyword>
<keyword evidence="18" id="KW-1185">Reference proteome</keyword>
<evidence type="ECO:0000256" key="10">
    <source>
        <dbReference type="ARBA" id="ARBA00049252"/>
    </source>
</evidence>
<evidence type="ECO:0000256" key="1">
    <source>
        <dbReference type="ARBA" id="ARBA00001947"/>
    </source>
</evidence>
<dbReference type="NCBIfam" id="NF004064">
    <property type="entry name" value="PRK05578.1"/>
    <property type="match status" value="1"/>
</dbReference>
<proteinExistence type="inferred from homology"/>
<dbReference type="GO" id="GO:0008270">
    <property type="term" value="F:zinc ion binding"/>
    <property type="evidence" value="ECO:0007669"/>
    <property type="project" value="UniProtKB-UniRule"/>
</dbReference>
<evidence type="ECO:0000256" key="5">
    <source>
        <dbReference type="ARBA" id="ARBA00018266"/>
    </source>
</evidence>
<dbReference type="GO" id="GO:0055086">
    <property type="term" value="P:nucleobase-containing small molecule metabolic process"/>
    <property type="evidence" value="ECO:0007669"/>
    <property type="project" value="UniProtKB-ARBA"/>
</dbReference>
<evidence type="ECO:0000256" key="9">
    <source>
        <dbReference type="ARBA" id="ARBA00032005"/>
    </source>
</evidence>
<dbReference type="GO" id="GO:0072527">
    <property type="term" value="P:pyrimidine-containing compound metabolic process"/>
    <property type="evidence" value="ECO:0007669"/>
    <property type="project" value="UniProtKB-ARBA"/>
</dbReference>
<feature type="active site" description="Proton donor" evidence="12">
    <location>
        <position position="59"/>
    </location>
</feature>
<dbReference type="AlphaFoldDB" id="A0A075KAB8"/>
<dbReference type="PROSITE" id="PS51747">
    <property type="entry name" value="CYT_DCMP_DEAMINASES_2"/>
    <property type="match status" value="1"/>
</dbReference>
<evidence type="ECO:0000256" key="6">
    <source>
        <dbReference type="ARBA" id="ARBA00022723"/>
    </source>
</evidence>
<dbReference type="FunFam" id="3.40.140.10:FF:000008">
    <property type="entry name" value="Cytidine deaminase"/>
    <property type="match status" value="1"/>
</dbReference>
<evidence type="ECO:0000313" key="18">
    <source>
        <dbReference type="Proteomes" id="UP000027987"/>
    </source>
</evidence>
<evidence type="ECO:0000256" key="13">
    <source>
        <dbReference type="PIRSR" id="PIRSR606262-2"/>
    </source>
</evidence>
<evidence type="ECO:0000256" key="11">
    <source>
        <dbReference type="ARBA" id="ARBA00049558"/>
    </source>
</evidence>
<comment type="cofactor">
    <cofactor evidence="1 14 15">
        <name>Zn(2+)</name>
        <dbReference type="ChEBI" id="CHEBI:29105"/>
    </cofactor>
</comment>
<dbReference type="PROSITE" id="PS00903">
    <property type="entry name" value="CYT_DCMP_DEAMINASES_1"/>
    <property type="match status" value="1"/>
</dbReference>
<feature type="binding site" evidence="14">
    <location>
        <position position="95"/>
    </location>
    <ligand>
        <name>Zn(2+)</name>
        <dbReference type="ChEBI" id="CHEBI:29105"/>
        <note>catalytic</note>
    </ligand>
</feature>
<comment type="function">
    <text evidence="2 15">This enzyme scavenges exogenous and endogenous cytidine and 2'-deoxycytidine for UMP synthesis.</text>
</comment>
<feature type="domain" description="CMP/dCMP-type deaminase" evidence="16">
    <location>
        <begin position="5"/>
        <end position="134"/>
    </location>
</feature>
<feature type="binding site" evidence="14">
    <location>
        <position position="92"/>
    </location>
    <ligand>
        <name>Zn(2+)</name>
        <dbReference type="ChEBI" id="CHEBI:29105"/>
        <note>catalytic</note>
    </ligand>
</feature>
<evidence type="ECO:0000259" key="16">
    <source>
        <dbReference type="PROSITE" id="PS51747"/>
    </source>
</evidence>
<dbReference type="InterPro" id="IPR002125">
    <property type="entry name" value="CMP_dCMP_dom"/>
</dbReference>
<evidence type="ECO:0000256" key="12">
    <source>
        <dbReference type="PIRSR" id="PIRSR606262-1"/>
    </source>
</evidence>
<evidence type="ECO:0000256" key="4">
    <source>
        <dbReference type="ARBA" id="ARBA00012783"/>
    </source>
</evidence>
<evidence type="ECO:0000256" key="7">
    <source>
        <dbReference type="ARBA" id="ARBA00022801"/>
    </source>
</evidence>
<dbReference type="InterPro" id="IPR050202">
    <property type="entry name" value="Cyt/Deoxycyt_deaminase"/>
</dbReference>
<comment type="similarity">
    <text evidence="3 15">Belongs to the cytidine and deoxycytidylate deaminase family.</text>
</comment>
<reference evidence="17 18" key="1">
    <citation type="submission" date="2014-07" db="EMBL/GenBank/DDBJ databases">
        <title>Complete Genome Sequence of Dyella japonica Strain A8 Isolated from Malaysian Tropical Soil.</title>
        <authorList>
            <person name="Hui R.K.H."/>
            <person name="Chen J.-W."/>
            <person name="Chan K.-G."/>
            <person name="Leung F.C.C."/>
        </authorList>
    </citation>
    <scope>NUCLEOTIDE SEQUENCE [LARGE SCALE GENOMIC DNA]</scope>
    <source>
        <strain evidence="17 18">A8</strain>
    </source>
</reference>
<accession>A0A075KAB8</accession>
<dbReference type="RefSeq" id="WP_019466609.1">
    <property type="nucleotide sequence ID" value="NZ_ALOY01000176.1"/>
</dbReference>
<dbReference type="NCBIfam" id="TIGR01354">
    <property type="entry name" value="cyt_deam_tetra"/>
    <property type="match status" value="1"/>
</dbReference>
<dbReference type="PATRIC" id="fig|1217721.7.peg.3860"/>
<comment type="catalytic activity">
    <reaction evidence="11 15">
        <text>cytidine + H2O + H(+) = uridine + NH4(+)</text>
        <dbReference type="Rhea" id="RHEA:16069"/>
        <dbReference type="ChEBI" id="CHEBI:15377"/>
        <dbReference type="ChEBI" id="CHEBI:15378"/>
        <dbReference type="ChEBI" id="CHEBI:16704"/>
        <dbReference type="ChEBI" id="CHEBI:17562"/>
        <dbReference type="ChEBI" id="CHEBI:28938"/>
        <dbReference type="EC" id="3.5.4.5"/>
    </reaction>
</comment>
<evidence type="ECO:0000256" key="14">
    <source>
        <dbReference type="PIRSR" id="PIRSR606262-3"/>
    </source>
</evidence>
<comment type="catalytic activity">
    <reaction evidence="10 15">
        <text>2'-deoxycytidine + H2O + H(+) = 2'-deoxyuridine + NH4(+)</text>
        <dbReference type="Rhea" id="RHEA:13433"/>
        <dbReference type="ChEBI" id="CHEBI:15377"/>
        <dbReference type="ChEBI" id="CHEBI:15378"/>
        <dbReference type="ChEBI" id="CHEBI:15698"/>
        <dbReference type="ChEBI" id="CHEBI:16450"/>
        <dbReference type="ChEBI" id="CHEBI:28938"/>
        <dbReference type="EC" id="3.5.4.5"/>
    </reaction>
</comment>
<protein>
    <recommendedName>
        <fullName evidence="5 15">Cytidine deaminase</fullName>
        <ecNumber evidence="4 15">3.5.4.5</ecNumber>
    </recommendedName>
    <alternativeName>
        <fullName evidence="9 15">Cytidine aminohydrolase</fullName>
    </alternativeName>
</protein>
<dbReference type="KEGG" id="dja:HY57_18830"/>
<sequence length="135" mass="14129">MTEVVVPDVLLGLARQARENAYAPYSRFLVGAALVTRDGRQFTGCNVENASYGLCNCAERTALFAAVAAGCRPGDFAAIAVIGDTPSPISPCGACRQVMSELCDDTMPVWLGNLTGAVQETTVQTLLPGSFRLAG</sequence>
<dbReference type="PANTHER" id="PTHR11644:SF2">
    <property type="entry name" value="CYTIDINE DEAMINASE"/>
    <property type="match status" value="1"/>
</dbReference>
<dbReference type="GO" id="GO:0004126">
    <property type="term" value="F:cytidine deaminase activity"/>
    <property type="evidence" value="ECO:0007669"/>
    <property type="project" value="UniProtKB-UniRule"/>
</dbReference>
<dbReference type="STRING" id="1217721.HY57_18830"/>
<dbReference type="Gene3D" id="3.40.140.10">
    <property type="entry name" value="Cytidine Deaminase, domain 2"/>
    <property type="match status" value="1"/>
</dbReference>
<dbReference type="Pfam" id="PF00383">
    <property type="entry name" value="dCMP_cyt_deam_1"/>
    <property type="match status" value="1"/>
</dbReference>
<feature type="binding site" evidence="14">
    <location>
        <position position="57"/>
    </location>
    <ligand>
        <name>Zn(2+)</name>
        <dbReference type="ChEBI" id="CHEBI:29105"/>
        <note>catalytic</note>
    </ligand>
</feature>
<dbReference type="InterPro" id="IPR016193">
    <property type="entry name" value="Cytidine_deaminase-like"/>
</dbReference>
<dbReference type="SUPFAM" id="SSF53927">
    <property type="entry name" value="Cytidine deaminase-like"/>
    <property type="match status" value="1"/>
</dbReference>
<dbReference type="GO" id="GO:0005829">
    <property type="term" value="C:cytosol"/>
    <property type="evidence" value="ECO:0007669"/>
    <property type="project" value="TreeGrafter"/>
</dbReference>
<evidence type="ECO:0000256" key="8">
    <source>
        <dbReference type="ARBA" id="ARBA00022833"/>
    </source>
</evidence>
<dbReference type="EC" id="3.5.4.5" evidence="4 15"/>
<evidence type="ECO:0000256" key="2">
    <source>
        <dbReference type="ARBA" id="ARBA00003949"/>
    </source>
</evidence>
<dbReference type="HOGENOM" id="CLU_097262_0_1_6"/>